<evidence type="ECO:0000256" key="2">
    <source>
        <dbReference type="ARBA" id="ARBA00023134"/>
    </source>
</evidence>
<dbReference type="STRING" id="3983.A0A2C9W012"/>
<accession>A0A2C9W012</accession>
<feature type="compositionally biased region" description="Basic and acidic residues" evidence="3">
    <location>
        <begin position="269"/>
        <end position="282"/>
    </location>
</feature>
<dbReference type="InterPro" id="IPR023179">
    <property type="entry name" value="GTP-bd_ortho_bundle_sf"/>
</dbReference>
<dbReference type="AlphaFoldDB" id="A0A2C9W012"/>
<dbReference type="GO" id="GO:0005525">
    <property type="term" value="F:GTP binding"/>
    <property type="evidence" value="ECO:0007669"/>
    <property type="project" value="UniProtKB-KW"/>
</dbReference>
<dbReference type="GO" id="GO:0008964">
    <property type="term" value="F:phosphoenolpyruvate carboxylase activity"/>
    <property type="evidence" value="ECO:0007669"/>
    <property type="project" value="InterPro"/>
</dbReference>
<organism evidence="5">
    <name type="scientific">Manihot esculenta</name>
    <name type="common">Cassava</name>
    <name type="synonym">Jatropha manihot</name>
    <dbReference type="NCBI Taxonomy" id="3983"/>
    <lineage>
        <taxon>Eukaryota</taxon>
        <taxon>Viridiplantae</taxon>
        <taxon>Streptophyta</taxon>
        <taxon>Embryophyta</taxon>
        <taxon>Tracheophyta</taxon>
        <taxon>Spermatophyta</taxon>
        <taxon>Magnoliopsida</taxon>
        <taxon>eudicotyledons</taxon>
        <taxon>Gunneridae</taxon>
        <taxon>Pentapetalae</taxon>
        <taxon>rosids</taxon>
        <taxon>fabids</taxon>
        <taxon>Malpighiales</taxon>
        <taxon>Euphorbiaceae</taxon>
        <taxon>Crotonoideae</taxon>
        <taxon>Manihoteae</taxon>
        <taxon>Manihot</taxon>
    </lineage>
</organism>
<evidence type="ECO:0000256" key="1">
    <source>
        <dbReference type="ARBA" id="ARBA00022741"/>
    </source>
</evidence>
<dbReference type="InterPro" id="IPR006073">
    <property type="entry name" value="GTP-bd"/>
</dbReference>
<dbReference type="PANTHER" id="PTHR11089">
    <property type="entry name" value="GTP-BINDING PROTEIN-RELATED"/>
    <property type="match status" value="1"/>
</dbReference>
<feature type="domain" description="G" evidence="4">
    <location>
        <begin position="59"/>
        <end position="76"/>
    </location>
</feature>
<proteinExistence type="predicted"/>
<dbReference type="GO" id="GO:0005730">
    <property type="term" value="C:nucleolus"/>
    <property type="evidence" value="ECO:0000318"/>
    <property type="project" value="GO_Central"/>
</dbReference>
<dbReference type="GO" id="GO:0006099">
    <property type="term" value="P:tricarboxylic acid cycle"/>
    <property type="evidence" value="ECO:0007669"/>
    <property type="project" value="InterPro"/>
</dbReference>
<sequence>MKYLGMGMYSEWDEEKKLEFLTRELKGKRPLVPSTIEGSLLSVLRQFARLKSDKQAISVGFVGYPNVGKSSVINTLGTKNIFLIDCPGVVYQNSDFETDIVLKGVRVTNLHDAAEHIEEVLKRLYLIVVRDDENDFLVQLCKLIGKLLEGGEPDLMTAAKMVLHDWQRGRIPFFVPPPRQQEDDSLEEPNADGINEETAGDDNQASAAFRAIVNVISSQQQKNVPVQRDLFSENELRGDGANQCLTAECEKREQPSGTDDEMDDELPNEGDKTNEKVEATES</sequence>
<gene>
    <name evidence="5" type="ORF">MANES_04G058400</name>
</gene>
<dbReference type="EMBL" id="CM004390">
    <property type="protein sequence ID" value="OAY52108.1"/>
    <property type="molecule type" value="Genomic_DNA"/>
</dbReference>
<feature type="region of interest" description="Disordered" evidence="3">
    <location>
        <begin position="223"/>
        <end position="282"/>
    </location>
</feature>
<dbReference type="Gene3D" id="3.40.50.300">
    <property type="entry name" value="P-loop containing nucleotide triphosphate hydrolases"/>
    <property type="match status" value="1"/>
</dbReference>
<name>A0A2C9W012_MANES</name>
<dbReference type="Pfam" id="PF00311">
    <property type="entry name" value="PEPcase"/>
    <property type="match status" value="1"/>
</dbReference>
<dbReference type="Pfam" id="PF01926">
    <property type="entry name" value="MMR_HSR1"/>
    <property type="match status" value="1"/>
</dbReference>
<evidence type="ECO:0000313" key="5">
    <source>
        <dbReference type="EMBL" id="OAY52108.1"/>
    </source>
</evidence>
<keyword evidence="1" id="KW-0547">Nucleotide-binding</keyword>
<evidence type="ECO:0000256" key="3">
    <source>
        <dbReference type="SAM" id="MobiDB-lite"/>
    </source>
</evidence>
<dbReference type="GO" id="GO:0015977">
    <property type="term" value="P:carbon fixation"/>
    <property type="evidence" value="ECO:0007669"/>
    <property type="project" value="InterPro"/>
</dbReference>
<dbReference type="Gene3D" id="1.10.1580.10">
    <property type="match status" value="1"/>
</dbReference>
<feature type="region of interest" description="Disordered" evidence="3">
    <location>
        <begin position="173"/>
        <end position="202"/>
    </location>
</feature>
<protein>
    <recommendedName>
        <fullName evidence="4">G domain-containing protein</fullName>
    </recommendedName>
</protein>
<dbReference type="InterPro" id="IPR050755">
    <property type="entry name" value="TRAFAC_YlqF/YawG_RiboMat"/>
</dbReference>
<dbReference type="InterPro" id="IPR027417">
    <property type="entry name" value="P-loop_NTPase"/>
</dbReference>
<feature type="compositionally biased region" description="Acidic residues" evidence="3">
    <location>
        <begin position="258"/>
        <end position="268"/>
    </location>
</feature>
<dbReference type="SUPFAM" id="SSF52540">
    <property type="entry name" value="P-loop containing nucleoside triphosphate hydrolases"/>
    <property type="match status" value="1"/>
</dbReference>
<evidence type="ECO:0000259" key="4">
    <source>
        <dbReference type="Pfam" id="PF01926"/>
    </source>
</evidence>
<feature type="compositionally biased region" description="Acidic residues" evidence="3">
    <location>
        <begin position="183"/>
        <end position="200"/>
    </location>
</feature>
<dbReference type="PANTHER" id="PTHR11089:SF9">
    <property type="entry name" value="NUCLEOLAR GTP-BINDING PROTEIN 2"/>
    <property type="match status" value="1"/>
</dbReference>
<reference evidence="5" key="1">
    <citation type="submission" date="2016-02" db="EMBL/GenBank/DDBJ databases">
        <title>WGS assembly of Manihot esculenta.</title>
        <authorList>
            <person name="Bredeson J.V."/>
            <person name="Prochnik S.E."/>
            <person name="Lyons J.B."/>
            <person name="Schmutz J."/>
            <person name="Grimwood J."/>
            <person name="Vrebalov J."/>
            <person name="Bart R.S."/>
            <person name="Amuge T."/>
            <person name="Ferguson M.E."/>
            <person name="Green R."/>
            <person name="Putnam N."/>
            <person name="Stites J."/>
            <person name="Rounsley S."/>
            <person name="Rokhsar D.S."/>
        </authorList>
    </citation>
    <scope>NUCLEOTIDE SEQUENCE [LARGE SCALE GENOMIC DNA]</scope>
    <source>
        <tissue evidence="5">Leaf</tissue>
    </source>
</reference>
<keyword evidence="2" id="KW-0342">GTP-binding</keyword>
<dbReference type="InterPro" id="IPR021135">
    <property type="entry name" value="PEP_COase"/>
</dbReference>